<comment type="caution">
    <text evidence="1">The sequence shown here is derived from an EMBL/GenBank/DDBJ whole genome shotgun (WGS) entry which is preliminary data.</text>
</comment>
<dbReference type="EMBL" id="WVTA01000011">
    <property type="protein sequence ID" value="KAK3203512.1"/>
    <property type="molecule type" value="Genomic_DNA"/>
</dbReference>
<dbReference type="Gene3D" id="2.40.128.320">
    <property type="entry name" value="Protein HRI1, N-terminal domain"/>
    <property type="match status" value="2"/>
</dbReference>
<evidence type="ECO:0000313" key="1">
    <source>
        <dbReference type="EMBL" id="KAK3203512.1"/>
    </source>
</evidence>
<dbReference type="Pfam" id="PF16815">
    <property type="entry name" value="HRI1"/>
    <property type="match status" value="1"/>
</dbReference>
<dbReference type="InterPro" id="IPR043047">
    <property type="entry name" value="Hri1_N_sf"/>
</dbReference>
<proteinExistence type="predicted"/>
<keyword evidence="2" id="KW-1185">Reference proteome</keyword>
<gene>
    <name evidence="1" type="ORF">GRF29_112g1500284</name>
</gene>
<organism evidence="1 2">
    <name type="scientific">Pseudopithomyces chartarum</name>
    <dbReference type="NCBI Taxonomy" id="1892770"/>
    <lineage>
        <taxon>Eukaryota</taxon>
        <taxon>Fungi</taxon>
        <taxon>Dikarya</taxon>
        <taxon>Ascomycota</taxon>
        <taxon>Pezizomycotina</taxon>
        <taxon>Dothideomycetes</taxon>
        <taxon>Pleosporomycetidae</taxon>
        <taxon>Pleosporales</taxon>
        <taxon>Massarineae</taxon>
        <taxon>Didymosphaeriaceae</taxon>
        <taxon>Pseudopithomyces</taxon>
    </lineage>
</organism>
<dbReference type="InterPro" id="IPR031818">
    <property type="entry name" value="Hri1"/>
</dbReference>
<dbReference type="Proteomes" id="UP001280581">
    <property type="component" value="Unassembled WGS sequence"/>
</dbReference>
<protein>
    <recommendedName>
        <fullName evidence="3">Protein HRI1</fullName>
    </recommendedName>
</protein>
<reference evidence="1 2" key="1">
    <citation type="submission" date="2021-02" db="EMBL/GenBank/DDBJ databases">
        <title>Genome assembly of Pseudopithomyces chartarum.</title>
        <authorList>
            <person name="Jauregui R."/>
            <person name="Singh J."/>
            <person name="Voisey C."/>
        </authorList>
    </citation>
    <scope>NUCLEOTIDE SEQUENCE [LARGE SCALE GENOMIC DNA]</scope>
    <source>
        <strain evidence="1 2">AGR01</strain>
    </source>
</reference>
<evidence type="ECO:0000313" key="2">
    <source>
        <dbReference type="Proteomes" id="UP001280581"/>
    </source>
</evidence>
<dbReference type="AlphaFoldDB" id="A0AAN6REG7"/>
<name>A0AAN6REG7_9PLEO</name>
<sequence length="257" mass="29201">MSTTDPSNASISRRAYFYPLPHPLPYSTPVPYTFGLPATNPLNLPATPVEPTHTLVLTSTRKAFVDIRIFKPTHPDEPELPNEGGPRERLDWAFAGSSHSVPTNDPFPRGVVENPLIARQFPEQHRTWHGQVTRAKWSHWLDTRHTLLPHLSPTHYESSLPSDEGVMFPVNATQTLEFGEGVNPFTGNMWAYEEFWTDQEVEATPKEGDADPPKWSVVLRLEALEHGPEILKEGGTVRYWDYVWVCEEKVAWREILG</sequence>
<accession>A0AAN6REG7</accession>
<evidence type="ECO:0008006" key="3">
    <source>
        <dbReference type="Google" id="ProtNLM"/>
    </source>
</evidence>